<evidence type="ECO:0000256" key="2">
    <source>
        <dbReference type="ARBA" id="ARBA00012534"/>
    </source>
</evidence>
<dbReference type="PANTHER" id="PTHR24422">
    <property type="entry name" value="CHEMOTAXIS PROTEIN METHYLTRANSFERASE"/>
    <property type="match status" value="1"/>
</dbReference>
<reference evidence="7 8" key="1">
    <citation type="submission" date="2012-12" db="EMBL/GenBank/DDBJ databases">
        <title>Novel taxa of Listeriaceae from agricultural environments in the United States.</title>
        <authorList>
            <person name="den Bakker H.C."/>
            <person name="Allred A."/>
            <person name="Warchocki S."/>
            <person name="Wright E.M."/>
            <person name="Burrell A."/>
            <person name="Nightingale K.K."/>
            <person name="Kephart D."/>
            <person name="Wiedmann M."/>
        </authorList>
    </citation>
    <scope>NUCLEOTIDE SEQUENCE [LARGE SCALE GENOMIC DNA]</scope>
    <source>
        <strain evidence="7 8">FSL F6-1183</strain>
    </source>
</reference>
<dbReference type="Pfam" id="PF01739">
    <property type="entry name" value="CheR"/>
    <property type="match status" value="1"/>
</dbReference>
<dbReference type="PRINTS" id="PR00996">
    <property type="entry name" value="CHERMTFRASE"/>
</dbReference>
<dbReference type="SMART" id="SM00138">
    <property type="entry name" value="MeTrc"/>
    <property type="match status" value="1"/>
</dbReference>
<protein>
    <recommendedName>
        <fullName evidence="2">protein-glutamate O-methyltransferase</fullName>
        <ecNumber evidence="2">2.1.1.80</ecNumber>
    </recommendedName>
</protein>
<dbReference type="Gene3D" id="3.40.50.150">
    <property type="entry name" value="Vaccinia Virus protein VP39"/>
    <property type="match status" value="1"/>
</dbReference>
<sequence length="267" mass="31372">MIPNLEKDYYFFIRAIKKEFGLSLHLYKETQMKRRILSFLTKKGFQTFGEFFNQLKHNSQLLDDFISLITINVSAFFRNRQKWLQLEEAIIPKLAEETRGRIKIWSAACSSGEEPYTLSILMNRCMNRQNYEIVATDIEPAILKRAVIGRYSPRQLEELTPEEKEQYFDKHPDGTYEILKQYRQAIRFKRHDLLNDEYEKHVDLIVCRNVLIYFTAEGKDAIYRGFAASLRKGGILFLGGSEQILNPASYGFALLENFFLHKTIRGE</sequence>
<evidence type="ECO:0000256" key="3">
    <source>
        <dbReference type="ARBA" id="ARBA00022603"/>
    </source>
</evidence>
<dbReference type="InterPro" id="IPR050903">
    <property type="entry name" value="Bact_Chemotaxis_MeTrfase"/>
</dbReference>
<evidence type="ECO:0000259" key="6">
    <source>
        <dbReference type="PROSITE" id="PS50123"/>
    </source>
</evidence>
<dbReference type="InterPro" id="IPR022641">
    <property type="entry name" value="CheR_N"/>
</dbReference>
<dbReference type="InterPro" id="IPR029063">
    <property type="entry name" value="SAM-dependent_MTases_sf"/>
</dbReference>
<gene>
    <name evidence="7" type="ORF">LMUR_05290</name>
</gene>
<evidence type="ECO:0000256" key="4">
    <source>
        <dbReference type="ARBA" id="ARBA00022679"/>
    </source>
</evidence>
<dbReference type="PANTHER" id="PTHR24422:SF19">
    <property type="entry name" value="CHEMOTAXIS PROTEIN METHYLTRANSFERASE"/>
    <property type="match status" value="1"/>
</dbReference>
<proteinExistence type="predicted"/>
<dbReference type="AlphaFoldDB" id="A0A829R8P1"/>
<dbReference type="GO" id="GO:0032259">
    <property type="term" value="P:methylation"/>
    <property type="evidence" value="ECO:0007669"/>
    <property type="project" value="UniProtKB-KW"/>
</dbReference>
<dbReference type="RefSeq" id="WP_036105021.1">
    <property type="nucleotide sequence ID" value="NZ_AODG01000006.1"/>
</dbReference>
<name>A0A829R8P1_LISGR</name>
<dbReference type="Gene3D" id="1.10.155.10">
    <property type="entry name" value="Chemotaxis receptor methyltransferase CheR, N-terminal domain"/>
    <property type="match status" value="1"/>
</dbReference>
<evidence type="ECO:0000256" key="1">
    <source>
        <dbReference type="ARBA" id="ARBA00001541"/>
    </source>
</evidence>
<comment type="catalytic activity">
    <reaction evidence="1">
        <text>L-glutamyl-[protein] + S-adenosyl-L-methionine = [protein]-L-glutamate 5-O-methyl ester + S-adenosyl-L-homocysteine</text>
        <dbReference type="Rhea" id="RHEA:24452"/>
        <dbReference type="Rhea" id="RHEA-COMP:10208"/>
        <dbReference type="Rhea" id="RHEA-COMP:10311"/>
        <dbReference type="ChEBI" id="CHEBI:29973"/>
        <dbReference type="ChEBI" id="CHEBI:57856"/>
        <dbReference type="ChEBI" id="CHEBI:59789"/>
        <dbReference type="ChEBI" id="CHEBI:82795"/>
        <dbReference type="EC" id="2.1.1.80"/>
    </reaction>
</comment>
<dbReference type="EMBL" id="AODG01000006">
    <property type="protein sequence ID" value="EUJ29019.1"/>
    <property type="molecule type" value="Genomic_DNA"/>
</dbReference>
<comment type="caution">
    <text evidence="7">The sequence shown here is derived from an EMBL/GenBank/DDBJ whole genome shotgun (WGS) entry which is preliminary data.</text>
</comment>
<keyword evidence="3" id="KW-0489">Methyltransferase</keyword>
<dbReference type="SUPFAM" id="SSF53335">
    <property type="entry name" value="S-adenosyl-L-methionine-dependent methyltransferases"/>
    <property type="match status" value="1"/>
</dbReference>
<dbReference type="InterPro" id="IPR036804">
    <property type="entry name" value="CheR_N_sf"/>
</dbReference>
<dbReference type="GO" id="GO:0008983">
    <property type="term" value="F:protein-glutamate O-methyltransferase activity"/>
    <property type="evidence" value="ECO:0007669"/>
    <property type="project" value="UniProtKB-EC"/>
</dbReference>
<dbReference type="InterPro" id="IPR000780">
    <property type="entry name" value="CheR_MeTrfase"/>
</dbReference>
<dbReference type="Pfam" id="PF03705">
    <property type="entry name" value="CheR_N"/>
    <property type="match status" value="1"/>
</dbReference>
<keyword evidence="4" id="KW-0808">Transferase</keyword>
<evidence type="ECO:0000313" key="8">
    <source>
        <dbReference type="Proteomes" id="UP000019251"/>
    </source>
</evidence>
<keyword evidence="5" id="KW-0949">S-adenosyl-L-methionine</keyword>
<evidence type="ECO:0000256" key="5">
    <source>
        <dbReference type="ARBA" id="ARBA00022691"/>
    </source>
</evidence>
<feature type="domain" description="CheR-type methyltransferase" evidence="6">
    <location>
        <begin position="1"/>
        <end position="265"/>
    </location>
</feature>
<dbReference type="EC" id="2.1.1.80" evidence="2"/>
<accession>A0A829R8P1</accession>
<dbReference type="Proteomes" id="UP000019251">
    <property type="component" value="Unassembled WGS sequence"/>
</dbReference>
<dbReference type="SUPFAM" id="SSF47757">
    <property type="entry name" value="Chemotaxis receptor methyltransferase CheR, N-terminal domain"/>
    <property type="match status" value="1"/>
</dbReference>
<dbReference type="InterPro" id="IPR022642">
    <property type="entry name" value="CheR_C"/>
</dbReference>
<dbReference type="PROSITE" id="PS50123">
    <property type="entry name" value="CHER"/>
    <property type="match status" value="1"/>
</dbReference>
<evidence type="ECO:0000313" key="7">
    <source>
        <dbReference type="EMBL" id="EUJ29019.1"/>
    </source>
</evidence>
<organism evidence="7 8">
    <name type="scientific">Listeria grayi FSL F6-1183</name>
    <dbReference type="NCBI Taxonomy" id="1265827"/>
    <lineage>
        <taxon>Bacteria</taxon>
        <taxon>Bacillati</taxon>
        <taxon>Bacillota</taxon>
        <taxon>Bacilli</taxon>
        <taxon>Bacillales</taxon>
        <taxon>Listeriaceae</taxon>
        <taxon>Listeria</taxon>
    </lineage>
</organism>